<proteinExistence type="predicted"/>
<evidence type="ECO:0000259" key="1">
    <source>
        <dbReference type="Pfam" id="PF13569"/>
    </source>
</evidence>
<sequence>MTTVEQLRARLSGPAPDHVRFTGPTIDIAGITPQELGSIWPLLHAARRDKMLRPLADEVFRQVAQSGIAPELDSATLAATLRAAANCGGWGFSLAQSLACLAGPPSEELVEALQPLLPDEARWVSGRRSLLASLSLTGAHDKLALLDLMVSGAFGTSLPAREHAALKQVGRRTLLALQASNEYSRDDVAARRWLEVAEALAEEPAYVAFARDALEEAADAAQRVQDGAVPYKSDGAFTTADAEVLGLAARVAGALDAPWYGDAIGRLLPAVCVAPTAAKTAPSQAVTIALGQAIEAVPTPESVAALRDAVRVVRHAGLEKKLSRNVKPAERGLAARPEVALRLGDIGLPPKQQRALLASFFDTALCRPFTLPYRDWRTRLLAGDVMADNARTLVWTAGAAFMLGDGDEPVDAAGRPVAVPDEAPVTLWHPVEADEAEREAWRARLVARELRQPVRQVFREFYLPRPDDVDACSQFAGYELSAVRLLGLARREGWILDNGTPARRFGDVRVKFDTSWSLYPGCGGTVTSAAIGFYRGRERLPVRDVPPRVLSEACRATDLLVSVSAVALERDERNEPYWQRLDVLVDQAGVDGLRRQVLQRLLHAQIAAGSVAIEGFHVHAGGRR</sequence>
<organism evidence="2 3">
    <name type="scientific">Pseudoduganella lutea</name>
    <dbReference type="NCBI Taxonomy" id="321985"/>
    <lineage>
        <taxon>Bacteria</taxon>
        <taxon>Pseudomonadati</taxon>
        <taxon>Pseudomonadota</taxon>
        <taxon>Betaproteobacteria</taxon>
        <taxon>Burkholderiales</taxon>
        <taxon>Oxalobacteraceae</taxon>
        <taxon>Telluria group</taxon>
        <taxon>Pseudoduganella</taxon>
    </lineage>
</organism>
<feature type="domain" description="DUF4132" evidence="1">
    <location>
        <begin position="355"/>
        <end position="494"/>
    </location>
</feature>
<dbReference type="Proteomes" id="UP000290637">
    <property type="component" value="Chromosome"/>
</dbReference>
<protein>
    <submittedName>
        <fullName evidence="2">DUF4132 domain-containing protein</fullName>
    </submittedName>
</protein>
<accession>A0A4V0Z4G1</accession>
<dbReference type="EMBL" id="CP035913">
    <property type="protein sequence ID" value="QBE66823.1"/>
    <property type="molecule type" value="Genomic_DNA"/>
</dbReference>
<name>A0A4V0Z4G1_9BURK</name>
<reference evidence="2 3" key="1">
    <citation type="submission" date="2019-02" db="EMBL/GenBank/DDBJ databases">
        <title>Draft Genome Sequences of Six Type Strains of the Genus Massilia.</title>
        <authorList>
            <person name="Miess H."/>
            <person name="Frediansyhah A."/>
            <person name="Gross H."/>
        </authorList>
    </citation>
    <scope>NUCLEOTIDE SEQUENCE [LARGE SCALE GENOMIC DNA]</scope>
    <source>
        <strain evidence="2 3">DSM 17473</strain>
    </source>
</reference>
<dbReference type="AlphaFoldDB" id="A0A4V0Z4G1"/>
<dbReference type="KEGG" id="plue:EWM63_30835"/>
<dbReference type="Pfam" id="PF13569">
    <property type="entry name" value="DUF4132"/>
    <property type="match status" value="1"/>
</dbReference>
<dbReference type="OrthoDB" id="9763697at2"/>
<evidence type="ECO:0000313" key="2">
    <source>
        <dbReference type="EMBL" id="QBE66823.1"/>
    </source>
</evidence>
<evidence type="ECO:0000313" key="3">
    <source>
        <dbReference type="Proteomes" id="UP000290637"/>
    </source>
</evidence>
<dbReference type="InterPro" id="IPR025406">
    <property type="entry name" value="DUF4132"/>
</dbReference>
<dbReference type="RefSeq" id="WP_130189930.1">
    <property type="nucleotide sequence ID" value="NZ_CP035913.1"/>
</dbReference>
<keyword evidence="3" id="KW-1185">Reference proteome</keyword>
<gene>
    <name evidence="2" type="ORF">EWM63_30835</name>
</gene>